<keyword evidence="8" id="KW-0547">Nucleotide-binding</keyword>
<comment type="similarity">
    <text evidence="5">In the N-terminal section; belongs to the AAA ATPase family.</text>
</comment>
<dbReference type="GO" id="GO:0004176">
    <property type="term" value="F:ATP-dependent peptidase activity"/>
    <property type="evidence" value="ECO:0007669"/>
    <property type="project" value="InterPro"/>
</dbReference>
<dbReference type="GO" id="GO:0005524">
    <property type="term" value="F:ATP binding"/>
    <property type="evidence" value="ECO:0007669"/>
    <property type="project" value="UniProtKB-KW"/>
</dbReference>
<dbReference type="Gene3D" id="1.20.58.760">
    <property type="entry name" value="Peptidase M41"/>
    <property type="match status" value="1"/>
</dbReference>
<keyword evidence="10" id="KW-0862">Zinc</keyword>
<keyword evidence="6" id="KW-0645">Protease</keyword>
<dbReference type="InterPro" id="IPR027417">
    <property type="entry name" value="P-loop_NTPase"/>
</dbReference>
<dbReference type="PANTHER" id="PTHR23076">
    <property type="entry name" value="METALLOPROTEASE M41 FTSH"/>
    <property type="match status" value="1"/>
</dbReference>
<feature type="region of interest" description="Disordered" evidence="15">
    <location>
        <begin position="696"/>
        <end position="720"/>
    </location>
</feature>
<evidence type="ECO:0000256" key="7">
    <source>
        <dbReference type="ARBA" id="ARBA00022723"/>
    </source>
</evidence>
<dbReference type="FunFam" id="3.40.50.300:FF:000175">
    <property type="entry name" value="ATP-dependent zinc metalloprotease FTSH 4"/>
    <property type="match status" value="1"/>
</dbReference>
<comment type="cofactor">
    <cofactor evidence="1">
        <name>Zn(2+)</name>
        <dbReference type="ChEBI" id="CHEBI:29105"/>
    </cofactor>
</comment>
<keyword evidence="7" id="KW-0479">Metal-binding</keyword>
<evidence type="ECO:0000256" key="3">
    <source>
        <dbReference type="ARBA" id="ARBA00004370"/>
    </source>
</evidence>
<proteinExistence type="inferred from homology"/>
<dbReference type="AlphaFoldDB" id="A0A915CS69"/>
<keyword evidence="12" id="KW-0482">Metalloprotease</keyword>
<evidence type="ECO:0000256" key="4">
    <source>
        <dbReference type="ARBA" id="ARBA00010044"/>
    </source>
</evidence>
<keyword evidence="18" id="KW-1185">Reference proteome</keyword>
<evidence type="ECO:0000259" key="17">
    <source>
        <dbReference type="SMART" id="SM00382"/>
    </source>
</evidence>
<dbReference type="InterPro" id="IPR003960">
    <property type="entry name" value="ATPase_AAA_CS"/>
</dbReference>
<dbReference type="InterPro" id="IPR003959">
    <property type="entry name" value="ATPase_AAA_core"/>
</dbReference>
<keyword evidence="14 16" id="KW-0472">Membrane</keyword>
<reference evidence="19" key="1">
    <citation type="submission" date="2022-11" db="UniProtKB">
        <authorList>
            <consortium name="WormBaseParasite"/>
        </authorList>
    </citation>
    <scope>IDENTIFICATION</scope>
</reference>
<evidence type="ECO:0000256" key="12">
    <source>
        <dbReference type="ARBA" id="ARBA00023049"/>
    </source>
</evidence>
<dbReference type="GO" id="GO:0004222">
    <property type="term" value="F:metalloendopeptidase activity"/>
    <property type="evidence" value="ECO:0007669"/>
    <property type="project" value="InterPro"/>
</dbReference>
<evidence type="ECO:0000256" key="6">
    <source>
        <dbReference type="ARBA" id="ARBA00022670"/>
    </source>
</evidence>
<dbReference type="GO" id="GO:0005743">
    <property type="term" value="C:mitochondrial inner membrane"/>
    <property type="evidence" value="ECO:0007669"/>
    <property type="project" value="TreeGrafter"/>
</dbReference>
<dbReference type="GO" id="GO:0046872">
    <property type="term" value="F:metal ion binding"/>
    <property type="evidence" value="ECO:0007669"/>
    <property type="project" value="UniProtKB-KW"/>
</dbReference>
<dbReference type="Proteomes" id="UP000887574">
    <property type="component" value="Unplaced"/>
</dbReference>
<dbReference type="PROSITE" id="PS00674">
    <property type="entry name" value="AAA"/>
    <property type="match status" value="1"/>
</dbReference>
<dbReference type="SUPFAM" id="SSF52540">
    <property type="entry name" value="P-loop containing nucleoside triphosphate hydrolases"/>
    <property type="match status" value="1"/>
</dbReference>
<sequence length="732" mass="81332">MYAYGSNFLCGANVTNIAQQISSIRFRANVRRRNLSDKKVAAAAILPGVEEIFKDLIATVDKKELGNIFDDAKSLSSRRLARSKKINVLVNDLCKLQIVPASSEIYLQRRGFRTTVLARATSGFRKQSSEKKAIGMLGSLFSRLSGKTETKGEELRKTVEQFTSYKAEANKLNSTEKQHFTDGFVKGILAGVKQEGVDTKPNAFKRFLTMGIWCLVIYLAFIMLSGSVKIRGNIGSMLFSSPEEVKPEDVTVTFDDVRGMDEAKSEVEEIVSYLRDPDRYSRLGGRLPKGVLLVGPPGTGKTLLARAIAGEAQVPFFHTSGSEFDELLVGQGARRVRDLFERAKNRAPCIIFIDEIDSVGSKRVNNGLHPYANQTINQLLSEMDGFNRNEGVIVIGATNRVEDLDKALLRPGRFDVRVTVDKPDLAGRKDIFALYLDKITHERNIDVETLAKGSTGFTGADIENMVNQAALKAATEGCNLVFMRHLDEARDRVLMGPARKQGRFPDEETNRNTAFHEAGHTLVAYYTKDAIPLHKVTIIPRGMSMGHTAFLPQKDTYQVTRSQLLAQLDVCMGGRVAEELIFGNDNVTTGAADDLKNATRLATEMVKQYGMSPSGIGLRDFTVGQESNALFNVNDRSPQTNEAIDQEIKKLLEDSYSRAKEILTKHRKEHESLARDLLKYETLTAEEVRLSVNGLPIPRSASQPAKPVKEKKKRLEKHPTLVQIQVEKMKAE</sequence>
<dbReference type="SMART" id="SM00382">
    <property type="entry name" value="AAA"/>
    <property type="match status" value="1"/>
</dbReference>
<evidence type="ECO:0000256" key="15">
    <source>
        <dbReference type="SAM" id="MobiDB-lite"/>
    </source>
</evidence>
<dbReference type="Gene3D" id="3.40.50.300">
    <property type="entry name" value="P-loop containing nucleotide triphosphate hydrolases"/>
    <property type="match status" value="1"/>
</dbReference>
<dbReference type="NCBIfam" id="TIGR01241">
    <property type="entry name" value="FtsH_fam"/>
    <property type="match status" value="1"/>
</dbReference>
<dbReference type="FunFam" id="1.10.8.60:FF:000001">
    <property type="entry name" value="ATP-dependent zinc metalloprotease FtsH"/>
    <property type="match status" value="1"/>
</dbReference>
<dbReference type="PANTHER" id="PTHR23076:SF97">
    <property type="entry name" value="ATP-DEPENDENT ZINC METALLOPROTEASE YME1L1"/>
    <property type="match status" value="1"/>
</dbReference>
<dbReference type="InterPro" id="IPR003593">
    <property type="entry name" value="AAA+_ATPase"/>
</dbReference>
<dbReference type="GO" id="GO:0016887">
    <property type="term" value="F:ATP hydrolysis activity"/>
    <property type="evidence" value="ECO:0007669"/>
    <property type="project" value="InterPro"/>
</dbReference>
<dbReference type="InterPro" id="IPR005936">
    <property type="entry name" value="FtsH"/>
</dbReference>
<dbReference type="Pfam" id="PF00004">
    <property type="entry name" value="AAA"/>
    <property type="match status" value="1"/>
</dbReference>
<evidence type="ECO:0000256" key="11">
    <source>
        <dbReference type="ARBA" id="ARBA00022840"/>
    </source>
</evidence>
<dbReference type="GO" id="GO:0007005">
    <property type="term" value="P:mitochondrion organization"/>
    <property type="evidence" value="ECO:0007669"/>
    <property type="project" value="TreeGrafter"/>
</dbReference>
<dbReference type="HAMAP" id="MF_01458">
    <property type="entry name" value="FtsH"/>
    <property type="match status" value="1"/>
</dbReference>
<dbReference type="FunFam" id="1.20.58.760:FF:000002">
    <property type="entry name" value="ATP-dependent zinc metalloprotease FtsH"/>
    <property type="match status" value="1"/>
</dbReference>
<keyword evidence="16" id="KW-0812">Transmembrane</keyword>
<evidence type="ECO:0000256" key="10">
    <source>
        <dbReference type="ARBA" id="ARBA00022833"/>
    </source>
</evidence>
<keyword evidence="9" id="KW-0378">Hydrolase</keyword>
<evidence type="ECO:0000256" key="14">
    <source>
        <dbReference type="ARBA" id="ARBA00023136"/>
    </source>
</evidence>
<keyword evidence="16" id="KW-1133">Transmembrane helix</keyword>
<dbReference type="GO" id="GO:0006515">
    <property type="term" value="P:protein quality control for misfolded or incompletely synthesized proteins"/>
    <property type="evidence" value="ECO:0007669"/>
    <property type="project" value="TreeGrafter"/>
</dbReference>
<evidence type="ECO:0000256" key="5">
    <source>
        <dbReference type="ARBA" id="ARBA00010550"/>
    </source>
</evidence>
<dbReference type="SUPFAM" id="SSF140990">
    <property type="entry name" value="FtsH protease domain-like"/>
    <property type="match status" value="1"/>
</dbReference>
<name>A0A915CS69_9BILA</name>
<evidence type="ECO:0000256" key="8">
    <source>
        <dbReference type="ARBA" id="ARBA00022741"/>
    </source>
</evidence>
<dbReference type="CDD" id="cd19501">
    <property type="entry name" value="RecA-like_FtsH"/>
    <property type="match status" value="1"/>
</dbReference>
<feature type="transmembrane region" description="Helical" evidence="16">
    <location>
        <begin position="207"/>
        <end position="228"/>
    </location>
</feature>
<dbReference type="InterPro" id="IPR041569">
    <property type="entry name" value="AAA_lid_3"/>
</dbReference>
<comment type="subcellular location">
    <subcellularLocation>
        <location evidence="3">Membrane</location>
    </subcellularLocation>
    <subcellularLocation>
        <location evidence="2">Mitochondrion</location>
    </subcellularLocation>
</comment>
<evidence type="ECO:0000256" key="13">
    <source>
        <dbReference type="ARBA" id="ARBA00023128"/>
    </source>
</evidence>
<evidence type="ECO:0000313" key="18">
    <source>
        <dbReference type="Proteomes" id="UP000887574"/>
    </source>
</evidence>
<protein>
    <submittedName>
        <fullName evidence="19">AAA+ ATPase domain-containing protein</fullName>
    </submittedName>
</protein>
<evidence type="ECO:0000256" key="16">
    <source>
        <dbReference type="SAM" id="Phobius"/>
    </source>
</evidence>
<dbReference type="Gene3D" id="1.10.8.60">
    <property type="match status" value="1"/>
</dbReference>
<dbReference type="WBParaSite" id="jg11568">
    <property type="protein sequence ID" value="jg11568"/>
    <property type="gene ID" value="jg11568"/>
</dbReference>
<dbReference type="Pfam" id="PF01434">
    <property type="entry name" value="Peptidase_M41"/>
    <property type="match status" value="1"/>
</dbReference>
<keyword evidence="13" id="KW-0496">Mitochondrion</keyword>
<accession>A0A915CS69</accession>
<evidence type="ECO:0000256" key="2">
    <source>
        <dbReference type="ARBA" id="ARBA00004173"/>
    </source>
</evidence>
<comment type="similarity">
    <text evidence="4">In the C-terminal section; belongs to the peptidase M41 family.</text>
</comment>
<dbReference type="InterPro" id="IPR000642">
    <property type="entry name" value="Peptidase_M41"/>
</dbReference>
<evidence type="ECO:0000256" key="1">
    <source>
        <dbReference type="ARBA" id="ARBA00001947"/>
    </source>
</evidence>
<evidence type="ECO:0000256" key="9">
    <source>
        <dbReference type="ARBA" id="ARBA00022801"/>
    </source>
</evidence>
<organism evidence="18 19">
    <name type="scientific">Ditylenchus dipsaci</name>
    <dbReference type="NCBI Taxonomy" id="166011"/>
    <lineage>
        <taxon>Eukaryota</taxon>
        <taxon>Metazoa</taxon>
        <taxon>Ecdysozoa</taxon>
        <taxon>Nematoda</taxon>
        <taxon>Chromadorea</taxon>
        <taxon>Rhabditida</taxon>
        <taxon>Tylenchina</taxon>
        <taxon>Tylenchomorpha</taxon>
        <taxon>Sphaerularioidea</taxon>
        <taxon>Anguinidae</taxon>
        <taxon>Anguininae</taxon>
        <taxon>Ditylenchus</taxon>
    </lineage>
</organism>
<dbReference type="Pfam" id="PF17862">
    <property type="entry name" value="AAA_lid_3"/>
    <property type="match status" value="1"/>
</dbReference>
<dbReference type="InterPro" id="IPR037219">
    <property type="entry name" value="Peptidase_M41-like"/>
</dbReference>
<evidence type="ECO:0000313" key="19">
    <source>
        <dbReference type="WBParaSite" id="jg11568"/>
    </source>
</evidence>
<keyword evidence="11" id="KW-0067">ATP-binding</keyword>
<feature type="domain" description="AAA+ ATPase" evidence="17">
    <location>
        <begin position="287"/>
        <end position="424"/>
    </location>
</feature>